<organism evidence="2 3">
    <name type="scientific">Haloechinothrix aidingensis</name>
    <dbReference type="NCBI Taxonomy" id="2752311"/>
    <lineage>
        <taxon>Bacteria</taxon>
        <taxon>Bacillati</taxon>
        <taxon>Actinomycetota</taxon>
        <taxon>Actinomycetes</taxon>
        <taxon>Pseudonocardiales</taxon>
        <taxon>Pseudonocardiaceae</taxon>
        <taxon>Haloechinothrix</taxon>
    </lineage>
</organism>
<name>A0A837ZZP4_9PSEU</name>
<dbReference type="Gene3D" id="3.40.1000.10">
    <property type="entry name" value="Mog1/PsbP, alpha/beta/alpha sandwich"/>
    <property type="match status" value="1"/>
</dbReference>
<proteinExistence type="predicted"/>
<dbReference type="PROSITE" id="PS51257">
    <property type="entry name" value="PROKAR_LIPOPROTEIN"/>
    <property type="match status" value="1"/>
</dbReference>
<comment type="caution">
    <text evidence="2">The sequence shown here is derived from an EMBL/GenBank/DDBJ whole genome shotgun (WGS) entry which is preliminary data.</text>
</comment>
<sequence>MRVPARVVVASVASAALLAGCGADEVPGKPEAAEDGAGSPGDGVAVHEGAVDVLVEMPPGWRIRPEAAQGATVIANAEACGQDFCDNVNVLLDAAHGATAEEFHDVSLTELDGIGELESEREVDVDGRTGYEVEYAGDLGMGQGDMRYLVRYTVVDDQAVIVTYTARPDTFDEWRADAEAMLESIEIRQP</sequence>
<feature type="signal peptide" evidence="1">
    <location>
        <begin position="1"/>
        <end position="19"/>
    </location>
</feature>
<dbReference type="AlphaFoldDB" id="A0A837ZZP4"/>
<evidence type="ECO:0008006" key="4">
    <source>
        <dbReference type="Google" id="ProtNLM"/>
    </source>
</evidence>
<gene>
    <name evidence="2" type="ORF">H0B56_01870</name>
</gene>
<evidence type="ECO:0000313" key="2">
    <source>
        <dbReference type="EMBL" id="MBA0124283.1"/>
    </source>
</evidence>
<protein>
    <recommendedName>
        <fullName evidence="4">Lipoprotein LpqN</fullName>
    </recommendedName>
</protein>
<feature type="chain" id="PRO_5039401817" description="Lipoprotein LpqN" evidence="1">
    <location>
        <begin position="20"/>
        <end position="190"/>
    </location>
</feature>
<keyword evidence="1" id="KW-0732">Signal</keyword>
<evidence type="ECO:0000256" key="1">
    <source>
        <dbReference type="SAM" id="SignalP"/>
    </source>
</evidence>
<reference evidence="2 3" key="1">
    <citation type="submission" date="2020-07" db="EMBL/GenBank/DDBJ databases">
        <title>Genome of Haloechinothrix sp.</title>
        <authorList>
            <person name="Tang S.-K."/>
            <person name="Yang L."/>
            <person name="Zhu W.-Y."/>
        </authorList>
    </citation>
    <scope>NUCLEOTIDE SEQUENCE [LARGE SCALE GENOMIC DNA]</scope>
    <source>
        <strain evidence="2 3">YIM 98757</strain>
    </source>
</reference>
<keyword evidence="3" id="KW-1185">Reference proteome</keyword>
<dbReference type="EMBL" id="JACCKD010000001">
    <property type="protein sequence ID" value="MBA0124283.1"/>
    <property type="molecule type" value="Genomic_DNA"/>
</dbReference>
<dbReference type="RefSeq" id="WP_180891169.1">
    <property type="nucleotide sequence ID" value="NZ_JACCKD010000001.1"/>
</dbReference>
<evidence type="ECO:0000313" key="3">
    <source>
        <dbReference type="Proteomes" id="UP000582974"/>
    </source>
</evidence>
<dbReference type="Proteomes" id="UP000582974">
    <property type="component" value="Unassembled WGS sequence"/>
</dbReference>
<accession>A0A837ZZP4</accession>